<dbReference type="GO" id="GO:0005737">
    <property type="term" value="C:cytoplasm"/>
    <property type="evidence" value="ECO:0007669"/>
    <property type="project" value="UniProtKB-SubCell"/>
</dbReference>
<evidence type="ECO:0000256" key="6">
    <source>
        <dbReference type="ARBA" id="ARBA00049024"/>
    </source>
</evidence>
<dbReference type="InterPro" id="IPR016161">
    <property type="entry name" value="Ald_DH/histidinol_DH"/>
</dbReference>
<dbReference type="CDD" id="cd07079">
    <property type="entry name" value="ALDH_F18-19_ProA-GPR"/>
    <property type="match status" value="1"/>
</dbReference>
<protein>
    <recommendedName>
        <fullName evidence="7">Gamma-glutamyl phosphate reductase</fullName>
        <shortName evidence="7">GPR</shortName>
        <ecNumber evidence="7">1.2.1.41</ecNumber>
    </recommendedName>
    <alternativeName>
        <fullName evidence="7">Glutamate-5-semialdehyde dehydrogenase</fullName>
    </alternativeName>
    <alternativeName>
        <fullName evidence="7">Glutamyl-gamma-semialdehyde dehydrogenase</fullName>
        <shortName evidence="7">GSA dehydrogenase</shortName>
    </alternativeName>
</protein>
<evidence type="ECO:0000256" key="3">
    <source>
        <dbReference type="ARBA" id="ARBA00022650"/>
    </source>
</evidence>
<evidence type="ECO:0000256" key="5">
    <source>
        <dbReference type="ARBA" id="ARBA00023002"/>
    </source>
</evidence>
<dbReference type="FunFam" id="3.40.309.10:FF:000006">
    <property type="entry name" value="Gamma-glutamyl phosphate reductase"/>
    <property type="match status" value="1"/>
</dbReference>
<comment type="catalytic activity">
    <reaction evidence="6 7">
        <text>L-glutamate 5-semialdehyde + phosphate + NADP(+) = L-glutamyl 5-phosphate + NADPH + H(+)</text>
        <dbReference type="Rhea" id="RHEA:19541"/>
        <dbReference type="ChEBI" id="CHEBI:15378"/>
        <dbReference type="ChEBI" id="CHEBI:43474"/>
        <dbReference type="ChEBI" id="CHEBI:57783"/>
        <dbReference type="ChEBI" id="CHEBI:58066"/>
        <dbReference type="ChEBI" id="CHEBI:58274"/>
        <dbReference type="ChEBI" id="CHEBI:58349"/>
        <dbReference type="EC" id="1.2.1.41"/>
    </reaction>
</comment>
<evidence type="ECO:0000256" key="1">
    <source>
        <dbReference type="ARBA" id="ARBA00004985"/>
    </source>
</evidence>
<name>A0A9D2EYT9_9ACTN</name>
<dbReference type="InterPro" id="IPR000965">
    <property type="entry name" value="GPR_dom"/>
</dbReference>
<feature type="region of interest" description="Disordered" evidence="8">
    <location>
        <begin position="1"/>
        <end position="20"/>
    </location>
</feature>
<dbReference type="EC" id="1.2.1.41" evidence="7"/>
<proteinExistence type="inferred from homology"/>
<evidence type="ECO:0000313" key="11">
    <source>
        <dbReference type="Proteomes" id="UP000824062"/>
    </source>
</evidence>
<dbReference type="InterPro" id="IPR015590">
    <property type="entry name" value="Aldehyde_DH_dom"/>
</dbReference>
<dbReference type="Proteomes" id="UP000824062">
    <property type="component" value="Unassembled WGS sequence"/>
</dbReference>
<sequence>MRRHSPPYTGTTFSSSRKGANMSEARRLAALAKRSCGVVGIAPATMRSEAISAAAREIRARTEEICAANERDLERARRAGMPLPLQDRLLLDAGRLDAIAESLLSIARQDDPVGRVVGGMTIASGARVEQVRVPLGVVAIVYEARPNVTADAFALCLRSGNACVLKGGSAANESCLAIVAACRAALEGAGLPADALQYVSDDTTHAETAELLTANGLVDVLIPRGGAALIRSCVESATVPVIETGTGNCHVYLHEAADAEKAVAIVVNAKCQRPGVCNAAESLLVDASAAERLLPPVLTALAEHGVELVGDGLARRVAAACGVEMGEATEDDWGREYLDLKMSVRCVSGVEEAVAHVNHYGTGHSEAIVSESYAACEEFLAGVDAAAVYANASTRFTDGGMFGLGGEIGISTQKLHARGPMGAEALTTTKYVIRGEGQTR</sequence>
<dbReference type="InterPro" id="IPR016163">
    <property type="entry name" value="Ald_DH_C"/>
</dbReference>
<keyword evidence="7" id="KW-0963">Cytoplasm</keyword>
<keyword evidence="3 7" id="KW-0641">Proline biosynthesis</keyword>
<dbReference type="HAMAP" id="MF_00412">
    <property type="entry name" value="ProA"/>
    <property type="match status" value="1"/>
</dbReference>
<dbReference type="Gene3D" id="3.40.309.10">
    <property type="entry name" value="Aldehyde Dehydrogenase, Chain A, domain 2"/>
    <property type="match status" value="1"/>
</dbReference>
<keyword evidence="5 7" id="KW-0560">Oxidoreductase</keyword>
<dbReference type="InterPro" id="IPR016162">
    <property type="entry name" value="Ald_DH_N"/>
</dbReference>
<reference evidence="10" key="1">
    <citation type="journal article" date="2021" name="PeerJ">
        <title>Extensive microbial diversity within the chicken gut microbiome revealed by metagenomics and culture.</title>
        <authorList>
            <person name="Gilroy R."/>
            <person name="Ravi A."/>
            <person name="Getino M."/>
            <person name="Pursley I."/>
            <person name="Horton D.L."/>
            <person name="Alikhan N.F."/>
            <person name="Baker D."/>
            <person name="Gharbi K."/>
            <person name="Hall N."/>
            <person name="Watson M."/>
            <person name="Adriaenssens E.M."/>
            <person name="Foster-Nyarko E."/>
            <person name="Jarju S."/>
            <person name="Secka A."/>
            <person name="Antonio M."/>
            <person name="Oren A."/>
            <person name="Chaudhuri R.R."/>
            <person name="La Ragione R."/>
            <person name="Hildebrand F."/>
            <person name="Pallen M.J."/>
        </authorList>
    </citation>
    <scope>NUCLEOTIDE SEQUENCE</scope>
    <source>
        <strain evidence="10">ChiHjej12B11-14209</strain>
    </source>
</reference>
<dbReference type="GO" id="GO:0004350">
    <property type="term" value="F:glutamate-5-semialdehyde dehydrogenase activity"/>
    <property type="evidence" value="ECO:0007669"/>
    <property type="project" value="UniProtKB-UniRule"/>
</dbReference>
<dbReference type="GO" id="GO:0050661">
    <property type="term" value="F:NADP binding"/>
    <property type="evidence" value="ECO:0007669"/>
    <property type="project" value="InterPro"/>
</dbReference>
<dbReference type="NCBIfam" id="NF001221">
    <property type="entry name" value="PRK00197.1"/>
    <property type="match status" value="1"/>
</dbReference>
<dbReference type="Pfam" id="PF00171">
    <property type="entry name" value="Aldedh"/>
    <property type="match status" value="1"/>
</dbReference>
<dbReference type="AlphaFoldDB" id="A0A9D2EYT9"/>
<feature type="compositionally biased region" description="Polar residues" evidence="8">
    <location>
        <begin position="8"/>
        <end position="18"/>
    </location>
</feature>
<dbReference type="NCBIfam" id="TIGR00407">
    <property type="entry name" value="proA"/>
    <property type="match status" value="1"/>
</dbReference>
<feature type="domain" description="Aldehyde dehydrogenase" evidence="9">
    <location>
        <begin position="7"/>
        <end position="303"/>
    </location>
</feature>
<dbReference type="GO" id="GO:0055129">
    <property type="term" value="P:L-proline biosynthetic process"/>
    <property type="evidence" value="ECO:0007669"/>
    <property type="project" value="UniProtKB-UniRule"/>
</dbReference>
<reference evidence="10" key="2">
    <citation type="submission" date="2021-04" db="EMBL/GenBank/DDBJ databases">
        <authorList>
            <person name="Gilroy R."/>
        </authorList>
    </citation>
    <scope>NUCLEOTIDE SEQUENCE</scope>
    <source>
        <strain evidence="10">ChiHjej12B11-14209</strain>
    </source>
</reference>
<keyword evidence="2 7" id="KW-0028">Amino-acid biosynthesis</keyword>
<dbReference type="PANTHER" id="PTHR11063">
    <property type="entry name" value="GLUTAMATE SEMIALDEHYDE DEHYDROGENASE"/>
    <property type="match status" value="1"/>
</dbReference>
<evidence type="ECO:0000259" key="9">
    <source>
        <dbReference type="Pfam" id="PF00171"/>
    </source>
</evidence>
<evidence type="ECO:0000256" key="8">
    <source>
        <dbReference type="SAM" id="MobiDB-lite"/>
    </source>
</evidence>
<comment type="similarity">
    <text evidence="7">Belongs to the gamma-glutamyl phosphate reductase family.</text>
</comment>
<dbReference type="InterPro" id="IPR012134">
    <property type="entry name" value="Glu-5-SA_DH"/>
</dbReference>
<comment type="subcellular location">
    <subcellularLocation>
        <location evidence="7">Cytoplasm</location>
    </subcellularLocation>
</comment>
<dbReference type="PANTHER" id="PTHR11063:SF8">
    <property type="entry name" value="DELTA-1-PYRROLINE-5-CARBOXYLATE SYNTHASE"/>
    <property type="match status" value="1"/>
</dbReference>
<comment type="function">
    <text evidence="7">Catalyzes the NADPH-dependent reduction of L-glutamate 5-phosphate into L-glutamate 5-semialdehyde and phosphate. The product spontaneously undergoes cyclization to form 1-pyrroline-5-carboxylate.</text>
</comment>
<organism evidence="10 11">
    <name type="scientific">Candidatus Olsenella pullistercoris</name>
    <dbReference type="NCBI Taxonomy" id="2838712"/>
    <lineage>
        <taxon>Bacteria</taxon>
        <taxon>Bacillati</taxon>
        <taxon>Actinomycetota</taxon>
        <taxon>Coriobacteriia</taxon>
        <taxon>Coriobacteriales</taxon>
        <taxon>Atopobiaceae</taxon>
        <taxon>Olsenella</taxon>
    </lineage>
</organism>
<comment type="caution">
    <text evidence="10">The sequence shown here is derived from an EMBL/GenBank/DDBJ whole genome shotgun (WGS) entry which is preliminary data.</text>
</comment>
<evidence type="ECO:0000256" key="4">
    <source>
        <dbReference type="ARBA" id="ARBA00022857"/>
    </source>
</evidence>
<gene>
    <name evidence="7" type="primary">proA</name>
    <name evidence="10" type="ORF">IAA19_05100</name>
</gene>
<dbReference type="EMBL" id="DXBM01000044">
    <property type="protein sequence ID" value="HIZ46379.1"/>
    <property type="molecule type" value="Genomic_DNA"/>
</dbReference>
<dbReference type="PIRSF" id="PIRSF000151">
    <property type="entry name" value="GPR"/>
    <property type="match status" value="1"/>
</dbReference>
<accession>A0A9D2EYT9</accession>
<dbReference type="Gene3D" id="3.40.605.10">
    <property type="entry name" value="Aldehyde Dehydrogenase, Chain A, domain 1"/>
    <property type="match status" value="1"/>
</dbReference>
<evidence type="ECO:0000313" key="10">
    <source>
        <dbReference type="EMBL" id="HIZ46379.1"/>
    </source>
</evidence>
<evidence type="ECO:0000256" key="2">
    <source>
        <dbReference type="ARBA" id="ARBA00022605"/>
    </source>
</evidence>
<evidence type="ECO:0000256" key="7">
    <source>
        <dbReference type="HAMAP-Rule" id="MF_00412"/>
    </source>
</evidence>
<dbReference type="SUPFAM" id="SSF53720">
    <property type="entry name" value="ALDH-like"/>
    <property type="match status" value="1"/>
</dbReference>
<comment type="pathway">
    <text evidence="1 7">Amino-acid biosynthesis; L-proline biosynthesis; L-glutamate 5-semialdehyde from L-glutamate: step 2/2.</text>
</comment>
<keyword evidence="4 7" id="KW-0521">NADP</keyword>